<gene>
    <name evidence="2" type="ORF">NP493_871g00037</name>
</gene>
<evidence type="ECO:0000256" key="1">
    <source>
        <dbReference type="SAM" id="MobiDB-lite"/>
    </source>
</evidence>
<dbReference type="EMBL" id="JAODUO010000870">
    <property type="protein sequence ID" value="KAK2173500.1"/>
    <property type="molecule type" value="Genomic_DNA"/>
</dbReference>
<reference evidence="2" key="1">
    <citation type="journal article" date="2023" name="Mol. Biol. Evol.">
        <title>Third-Generation Sequencing Reveals the Adaptive Role of the Epigenome in Three Deep-Sea Polychaetes.</title>
        <authorList>
            <person name="Perez M."/>
            <person name="Aroh O."/>
            <person name="Sun Y."/>
            <person name="Lan Y."/>
            <person name="Juniper S.K."/>
            <person name="Young C.R."/>
            <person name="Angers B."/>
            <person name="Qian P.Y."/>
        </authorList>
    </citation>
    <scope>NUCLEOTIDE SEQUENCE</scope>
    <source>
        <strain evidence="2">R07B-5</strain>
    </source>
</reference>
<protein>
    <submittedName>
        <fullName evidence="2">Uncharacterized protein</fullName>
    </submittedName>
</protein>
<proteinExistence type="predicted"/>
<name>A0AAD9NKL0_RIDPI</name>
<feature type="compositionally biased region" description="Low complexity" evidence="1">
    <location>
        <begin position="56"/>
        <end position="68"/>
    </location>
</feature>
<sequence length="191" mass="21323">MLRNSPTPVSRHLGGRAVVGEPLSKFLRDRTVRTSSRHRSSVSPYQSTHSSRRHSSNVSPDRSSRSLSWDGSVVSEPFSSDLEGNLSPWQKRQNELNLEQTNDKNRANTGREIDFVNVRDNSVNRCTYREDVSEGDIHGRQPTVGAVASRRGNMADDQLTKTAAVLANNTQRQGQCSVCNLDFTDRRVKIG</sequence>
<evidence type="ECO:0000313" key="2">
    <source>
        <dbReference type="EMBL" id="KAK2173500.1"/>
    </source>
</evidence>
<accession>A0AAD9NKL0</accession>
<comment type="caution">
    <text evidence="2">The sequence shown here is derived from an EMBL/GenBank/DDBJ whole genome shotgun (WGS) entry which is preliminary data.</text>
</comment>
<dbReference type="AlphaFoldDB" id="A0AAD9NKL0"/>
<feature type="region of interest" description="Disordered" evidence="1">
    <location>
        <begin position="29"/>
        <end position="72"/>
    </location>
</feature>
<organism evidence="2 3">
    <name type="scientific">Ridgeia piscesae</name>
    <name type="common">Tubeworm</name>
    <dbReference type="NCBI Taxonomy" id="27915"/>
    <lineage>
        <taxon>Eukaryota</taxon>
        <taxon>Metazoa</taxon>
        <taxon>Spiralia</taxon>
        <taxon>Lophotrochozoa</taxon>
        <taxon>Annelida</taxon>
        <taxon>Polychaeta</taxon>
        <taxon>Sedentaria</taxon>
        <taxon>Canalipalpata</taxon>
        <taxon>Sabellida</taxon>
        <taxon>Siboglinidae</taxon>
        <taxon>Ridgeia</taxon>
    </lineage>
</organism>
<dbReference type="Proteomes" id="UP001209878">
    <property type="component" value="Unassembled WGS sequence"/>
</dbReference>
<evidence type="ECO:0000313" key="3">
    <source>
        <dbReference type="Proteomes" id="UP001209878"/>
    </source>
</evidence>
<keyword evidence="3" id="KW-1185">Reference proteome</keyword>